<evidence type="ECO:0000313" key="2">
    <source>
        <dbReference type="Proteomes" id="UP000321337"/>
    </source>
</evidence>
<name>A0A512L4P0_9PROT</name>
<dbReference type="AlphaFoldDB" id="A0A512L4P0"/>
<dbReference type="EMBL" id="BKAD01000004">
    <property type="protein sequence ID" value="GEP29424.1"/>
    <property type="molecule type" value="Genomic_DNA"/>
</dbReference>
<keyword evidence="2" id="KW-1185">Reference proteome</keyword>
<proteinExistence type="predicted"/>
<reference evidence="1 2" key="1">
    <citation type="submission" date="2019-07" db="EMBL/GenBank/DDBJ databases">
        <title>Whole genome shotgun sequence of Thiobacillus plumbophilus NBRC 107929.</title>
        <authorList>
            <person name="Hosoyama A."/>
            <person name="Uohara A."/>
            <person name="Ohji S."/>
            <person name="Ichikawa N."/>
        </authorList>
    </citation>
    <scope>NUCLEOTIDE SEQUENCE [LARGE SCALE GENOMIC DNA]</scope>
    <source>
        <strain evidence="1 2">NBRC 107929</strain>
    </source>
</reference>
<dbReference type="Proteomes" id="UP000321337">
    <property type="component" value="Unassembled WGS sequence"/>
</dbReference>
<comment type="caution">
    <text evidence="1">The sequence shown here is derived from an EMBL/GenBank/DDBJ whole genome shotgun (WGS) entry which is preliminary data.</text>
</comment>
<accession>A0A512L4P0</accession>
<protein>
    <submittedName>
        <fullName evidence="1">Uncharacterized protein</fullName>
    </submittedName>
</protein>
<evidence type="ECO:0000313" key="1">
    <source>
        <dbReference type="EMBL" id="GEP29424.1"/>
    </source>
</evidence>
<sequence length="62" mass="7077">MEAAKMAIKVRCLRKRGFRWRKGSRLMKMATAGIDRTKDFPTPGMATFFSALPCALRYRAHA</sequence>
<gene>
    <name evidence="1" type="ORF">TPL01_05620</name>
</gene>
<organism evidence="1 2">
    <name type="scientific">Sulfuriferula plumbiphila</name>
    <dbReference type="NCBI Taxonomy" id="171865"/>
    <lineage>
        <taxon>Bacteria</taxon>
        <taxon>Pseudomonadati</taxon>
        <taxon>Pseudomonadota</taxon>
        <taxon>Betaproteobacteria</taxon>
        <taxon>Nitrosomonadales</taxon>
        <taxon>Sulfuricellaceae</taxon>
        <taxon>Sulfuriferula</taxon>
    </lineage>
</organism>